<proteinExistence type="inferred from homology"/>
<evidence type="ECO:0008006" key="4">
    <source>
        <dbReference type="Google" id="ProtNLM"/>
    </source>
</evidence>
<evidence type="ECO:0000313" key="3">
    <source>
        <dbReference type="Proteomes" id="UP000264141"/>
    </source>
</evidence>
<protein>
    <recommendedName>
        <fullName evidence="4">DUF3109 family protein</fullName>
    </recommendedName>
</protein>
<dbReference type="AlphaFoldDB" id="A0A3D1JEF0"/>
<name>A0A3D1JEF0_9CHLR</name>
<evidence type="ECO:0000313" key="2">
    <source>
        <dbReference type="EMBL" id="HCE16970.1"/>
    </source>
</evidence>
<accession>A0A3D1JEF0</accession>
<dbReference type="STRING" id="229919.GCA_001050195_03229"/>
<reference evidence="2 3" key="1">
    <citation type="journal article" date="2018" name="Nat. Biotechnol.">
        <title>A standardized bacterial taxonomy based on genome phylogeny substantially revises the tree of life.</title>
        <authorList>
            <person name="Parks D.H."/>
            <person name="Chuvochina M."/>
            <person name="Waite D.W."/>
            <person name="Rinke C."/>
            <person name="Skarshewski A."/>
            <person name="Chaumeil P.A."/>
            <person name="Hugenholtz P."/>
        </authorList>
    </citation>
    <scope>NUCLEOTIDE SEQUENCE [LARGE SCALE GENOMIC DNA]</scope>
    <source>
        <strain evidence="2">UBA8781</strain>
    </source>
</reference>
<gene>
    <name evidence="2" type="ORF">DEQ80_03835</name>
</gene>
<dbReference type="Proteomes" id="UP000264141">
    <property type="component" value="Unassembled WGS sequence"/>
</dbReference>
<dbReference type="InterPro" id="IPR021458">
    <property type="entry name" value="Rv0495c"/>
</dbReference>
<comment type="caution">
    <text evidence="2">The sequence shown here is derived from an EMBL/GenBank/DDBJ whole genome shotgun (WGS) entry which is preliminary data.</text>
</comment>
<dbReference type="Pfam" id="PF11307">
    <property type="entry name" value="DUF3109"/>
    <property type="match status" value="1"/>
</dbReference>
<sequence>MHTSRRFPTGLNPRMLRAEPMQRCRLHECRGACCLHGVWVDLTEQADLLAHAELITPHLPPALRDPAAWFSGPQEADEFSPSGWVIHTTVLPDPAHYGGTACIFLRDDYKCALQVAGESAGFHPWRFKPFYCVLHPLDLDEEGRITLDETRALLSEEGSCLRPAAEAIPLTETFAPELEYLLGICPSSSLTERSTV</sequence>
<comment type="similarity">
    <text evidence="1">Belongs to the Rv0495c family.</text>
</comment>
<evidence type="ECO:0000256" key="1">
    <source>
        <dbReference type="ARBA" id="ARBA00093770"/>
    </source>
</evidence>
<dbReference type="EMBL" id="DPBP01000018">
    <property type="protein sequence ID" value="HCE16970.1"/>
    <property type="molecule type" value="Genomic_DNA"/>
</dbReference>
<organism evidence="2 3">
    <name type="scientific">Anaerolinea thermolimosa</name>
    <dbReference type="NCBI Taxonomy" id="229919"/>
    <lineage>
        <taxon>Bacteria</taxon>
        <taxon>Bacillati</taxon>
        <taxon>Chloroflexota</taxon>
        <taxon>Anaerolineae</taxon>
        <taxon>Anaerolineales</taxon>
        <taxon>Anaerolineaceae</taxon>
        <taxon>Anaerolinea</taxon>
    </lineage>
</organism>